<evidence type="ECO:0000256" key="7">
    <source>
        <dbReference type="PROSITE-ProRule" id="PRU01360"/>
    </source>
</evidence>
<evidence type="ECO:0000256" key="2">
    <source>
        <dbReference type="ARBA" id="ARBA00022448"/>
    </source>
</evidence>
<sequence length="1114" mass="125567">MKKSLLLIALLCPLWLFAQSESDYRTIKGVVMDSVTNETLIGATVMIDPDAAEAKNLGPKGTITDFDGKFELKVPKAVKYVVVSFVGYKNAKLDVTKTTEFKVMLQPDQEQLTEVVVTGYQQIEKRKVTSAIQTVKMDDIKRIGVASIDQLLEGQVAGMTSIPTNGAPGAPNKMRIRSTVSLTGSTDPLWVLDGMILEGNDIPANFSDKDNIDNLYNTSIAGVNPADIEDITILKDAAATAIYGARAANGVIVVTTKKGKAGKMRVNASGSVFYTLKPDLDKLNLMNASEKVDFELGLAAQKNLTYRSDYGSVARILNKYGQLETLQNNGFDAISTEAQNEINKLRKSGVDWGDEVYRNALNQQYNLSISGGGELANYYFSAGYYNEEGTTRGTGFERYNMTMKTDFNLLENLNVGVSLFLTDSKRKSYVTDTEAFTNPSNYTRMVNPYLEVKDENGDYIYDPDILDNDGRNLEFNFIEEMKNTSYSLKNRSIKPMITLDYKVTSWLRLFTQFSMQLENSKTEKIANKNSYFVRKYKEKSKYTYRPSDGSPSETRYFLPDGGVIQYWDNDMTQYQWKLQGEFAKYFGEFHSVNVMAGLEMRGNKTTNVHTKGFGYDPNSLTTETLVIPDNTNFQNDANFEQYSKSFTEDRFLSYYMTASYTYDNRYTMFGSLRYDGSNMFGVERKYKYLPIWSISAAWNADRENFLQNADWLTNLKLRISYGIQGNVDKNTSPLVVGEWGNTSVLPGGSEPNIGVTNPPNPYLRWEKTTNWNVGLDMGVLNNRITFSIDAYHRVSSDLIGTRALPGENGFDYAPMNWAKVTNKGVEFSLSTVNVKTKDFRWVMDFNIAHNKSKINSIETPDNSYLPSGEGYSIGALFALKTAGLDENGIPMFWKDGQKVSFSDFYGLEVNHDLFGDATLSSKLSNQEYRDLFTYVGTSEPKFTGGLINRFYYKNFDLTISGSFIIDQTVQETPFYDPSQTSPGQNYSKRMFDVWSSSNPNGKYPALLGKTMEDGSLNMAQQWISLKDPGNSFRNYDIWFKQMSYFRVNSIRLGYTLPSDIAKKLRLASMRVSLETRNPFVIGTSYKGYFDPETYGSIYAQPLAKTFSCGLDLTF</sequence>
<evidence type="ECO:0000256" key="3">
    <source>
        <dbReference type="ARBA" id="ARBA00022452"/>
    </source>
</evidence>
<dbReference type="InterPro" id="IPR023997">
    <property type="entry name" value="TonB-dep_OMP_SusC/RagA_CS"/>
</dbReference>
<dbReference type="Gene3D" id="2.170.130.10">
    <property type="entry name" value="TonB-dependent receptor, plug domain"/>
    <property type="match status" value="1"/>
</dbReference>
<proteinExistence type="inferred from homology"/>
<dbReference type="Gene3D" id="2.40.170.20">
    <property type="entry name" value="TonB-dependent receptor, beta-barrel domain"/>
    <property type="match status" value="1"/>
</dbReference>
<feature type="signal peptide" evidence="8">
    <location>
        <begin position="1"/>
        <end position="18"/>
    </location>
</feature>
<dbReference type="Pfam" id="PF13715">
    <property type="entry name" value="CarbopepD_reg_2"/>
    <property type="match status" value="1"/>
</dbReference>
<comment type="subcellular location">
    <subcellularLocation>
        <location evidence="1 7">Cell outer membrane</location>
        <topology evidence="1 7">Multi-pass membrane protein</topology>
    </subcellularLocation>
</comment>
<evidence type="ECO:0000256" key="5">
    <source>
        <dbReference type="ARBA" id="ARBA00023136"/>
    </source>
</evidence>
<dbReference type="Pfam" id="PF07715">
    <property type="entry name" value="Plug"/>
    <property type="match status" value="1"/>
</dbReference>
<gene>
    <name evidence="10" type="ORF">DXA50_18335</name>
</gene>
<evidence type="ECO:0000313" key="11">
    <source>
        <dbReference type="Proteomes" id="UP000286063"/>
    </source>
</evidence>
<comment type="caution">
    <text evidence="10">The sequence shown here is derived from an EMBL/GenBank/DDBJ whole genome shotgun (WGS) entry which is preliminary data.</text>
</comment>
<dbReference type="SUPFAM" id="SSF49464">
    <property type="entry name" value="Carboxypeptidase regulatory domain-like"/>
    <property type="match status" value="1"/>
</dbReference>
<dbReference type="NCBIfam" id="TIGR04057">
    <property type="entry name" value="SusC_RagA_signa"/>
    <property type="match status" value="1"/>
</dbReference>
<dbReference type="InterPro" id="IPR023996">
    <property type="entry name" value="TonB-dep_OMP_SusC/RagA"/>
</dbReference>
<keyword evidence="5 7" id="KW-0472">Membrane</keyword>
<evidence type="ECO:0000313" key="10">
    <source>
        <dbReference type="EMBL" id="RGY12037.1"/>
    </source>
</evidence>
<dbReference type="InterPro" id="IPR036942">
    <property type="entry name" value="Beta-barrel_TonB_sf"/>
</dbReference>
<dbReference type="GO" id="GO:0009279">
    <property type="term" value="C:cell outer membrane"/>
    <property type="evidence" value="ECO:0007669"/>
    <property type="project" value="UniProtKB-SubCell"/>
</dbReference>
<keyword evidence="3 7" id="KW-1134">Transmembrane beta strand</keyword>
<organism evidence="10 11">
    <name type="scientific">Butyricimonas virosa</name>
    <dbReference type="NCBI Taxonomy" id="544645"/>
    <lineage>
        <taxon>Bacteria</taxon>
        <taxon>Pseudomonadati</taxon>
        <taxon>Bacteroidota</taxon>
        <taxon>Bacteroidia</taxon>
        <taxon>Bacteroidales</taxon>
        <taxon>Odoribacteraceae</taxon>
        <taxon>Butyricimonas</taxon>
    </lineage>
</organism>
<evidence type="ECO:0000256" key="1">
    <source>
        <dbReference type="ARBA" id="ARBA00004571"/>
    </source>
</evidence>
<dbReference type="PROSITE" id="PS52016">
    <property type="entry name" value="TONB_DEPENDENT_REC_3"/>
    <property type="match status" value="1"/>
</dbReference>
<evidence type="ECO:0000256" key="8">
    <source>
        <dbReference type="SAM" id="SignalP"/>
    </source>
</evidence>
<name>A0A413II82_9BACT</name>
<evidence type="ECO:0000256" key="6">
    <source>
        <dbReference type="ARBA" id="ARBA00023237"/>
    </source>
</evidence>
<keyword evidence="8" id="KW-0732">Signal</keyword>
<dbReference type="OrthoDB" id="9768177at2"/>
<protein>
    <submittedName>
        <fullName evidence="10">SusC/RagA family TonB-linked outer membrane protein</fullName>
    </submittedName>
</protein>
<keyword evidence="2 7" id="KW-0813">Transport</keyword>
<feature type="domain" description="TonB-dependent receptor plug" evidence="9">
    <location>
        <begin position="125"/>
        <end position="251"/>
    </location>
</feature>
<dbReference type="InterPro" id="IPR008969">
    <property type="entry name" value="CarboxyPept-like_regulatory"/>
</dbReference>
<dbReference type="InterPro" id="IPR012910">
    <property type="entry name" value="Plug_dom"/>
</dbReference>
<dbReference type="InterPro" id="IPR037066">
    <property type="entry name" value="Plug_dom_sf"/>
</dbReference>
<dbReference type="EMBL" id="QSCR01000047">
    <property type="protein sequence ID" value="RGY12037.1"/>
    <property type="molecule type" value="Genomic_DNA"/>
</dbReference>
<dbReference type="AlphaFoldDB" id="A0A413II82"/>
<feature type="chain" id="PRO_5019337638" evidence="8">
    <location>
        <begin position="19"/>
        <end position="1114"/>
    </location>
</feature>
<dbReference type="NCBIfam" id="TIGR04056">
    <property type="entry name" value="OMP_RagA_SusC"/>
    <property type="match status" value="1"/>
</dbReference>
<reference evidence="10 11" key="1">
    <citation type="submission" date="2018-08" db="EMBL/GenBank/DDBJ databases">
        <title>A genome reference for cultivated species of the human gut microbiota.</title>
        <authorList>
            <person name="Zou Y."/>
            <person name="Xue W."/>
            <person name="Luo G."/>
        </authorList>
    </citation>
    <scope>NUCLEOTIDE SEQUENCE [LARGE SCALE GENOMIC DNA]</scope>
    <source>
        <strain evidence="10 11">OF02-7</strain>
    </source>
</reference>
<accession>A0A413II82</accession>
<evidence type="ECO:0000259" key="9">
    <source>
        <dbReference type="Pfam" id="PF07715"/>
    </source>
</evidence>
<dbReference type="Gene3D" id="2.60.40.1120">
    <property type="entry name" value="Carboxypeptidase-like, regulatory domain"/>
    <property type="match status" value="1"/>
</dbReference>
<dbReference type="RefSeq" id="WP_117775653.1">
    <property type="nucleotide sequence ID" value="NZ_CAUGOG010000006.1"/>
</dbReference>
<keyword evidence="4 7" id="KW-0812">Transmembrane</keyword>
<evidence type="ECO:0000256" key="4">
    <source>
        <dbReference type="ARBA" id="ARBA00022692"/>
    </source>
</evidence>
<comment type="similarity">
    <text evidence="7">Belongs to the TonB-dependent receptor family.</text>
</comment>
<dbReference type="SUPFAM" id="SSF56935">
    <property type="entry name" value="Porins"/>
    <property type="match status" value="1"/>
</dbReference>
<dbReference type="Proteomes" id="UP000286063">
    <property type="component" value="Unassembled WGS sequence"/>
</dbReference>
<keyword evidence="6 7" id="KW-0998">Cell outer membrane</keyword>
<dbReference type="InterPro" id="IPR039426">
    <property type="entry name" value="TonB-dep_rcpt-like"/>
</dbReference>